<keyword evidence="1" id="KW-0472">Membrane</keyword>
<keyword evidence="1" id="KW-1133">Transmembrane helix</keyword>
<keyword evidence="1" id="KW-0812">Transmembrane</keyword>
<organism evidence="2">
    <name type="scientific">Dyadobacter sp. 676</name>
    <dbReference type="NCBI Taxonomy" id="3088362"/>
    <lineage>
        <taxon>Bacteria</taxon>
        <taxon>Pseudomonadati</taxon>
        <taxon>Bacteroidota</taxon>
        <taxon>Cytophagia</taxon>
        <taxon>Cytophagales</taxon>
        <taxon>Spirosomataceae</taxon>
        <taxon>Dyadobacter</taxon>
    </lineage>
</organism>
<feature type="transmembrane region" description="Helical" evidence="1">
    <location>
        <begin position="156"/>
        <end position="179"/>
    </location>
</feature>
<reference evidence="2" key="1">
    <citation type="submission" date="2024-06" db="EMBL/GenBank/DDBJ databases">
        <title>Sequencing and assembly of the genome of Dyadobacter sp. strain 676, a symbiont of Cyamopsis tetragonoloba.</title>
        <authorList>
            <person name="Guro P."/>
            <person name="Sazanova A."/>
            <person name="Kuznetsova I."/>
            <person name="Belimov A."/>
            <person name="Safronova V."/>
        </authorList>
    </citation>
    <scope>NUCLEOTIDE SEQUENCE</scope>
    <source>
        <strain evidence="2">676</strain>
    </source>
</reference>
<gene>
    <name evidence="2" type="ORF">ABV298_00120</name>
</gene>
<sequence>MAKVQYNVGTFKGYLGTAVLYLAKTASGTEFLTYLALENQTEYWTYMSRTAAQGYMLSNDVILSSNIDVSKLPDAAPDGVLDANGHVIIDNGNGLPRLSTGQGYYTLKGEGIADYSDDVGTPTSGTKTNSTVVVASGAKTLSESLTEAGEWAKKNWVILVIIGVVLLEVFGITHILDSLSGKKKTLKKRRSR</sequence>
<evidence type="ECO:0000313" key="2">
    <source>
        <dbReference type="EMBL" id="XCH24873.1"/>
    </source>
</evidence>
<evidence type="ECO:0000256" key="1">
    <source>
        <dbReference type="SAM" id="Phobius"/>
    </source>
</evidence>
<dbReference type="RefSeq" id="WP_353720180.1">
    <property type="nucleotide sequence ID" value="NZ_CP159289.1"/>
</dbReference>
<accession>A0AAU8FMW3</accession>
<name>A0AAU8FMW3_9BACT</name>
<evidence type="ECO:0008006" key="3">
    <source>
        <dbReference type="Google" id="ProtNLM"/>
    </source>
</evidence>
<protein>
    <recommendedName>
        <fullName evidence="3">Lamin tail domain-containing protein</fullName>
    </recommendedName>
</protein>
<dbReference type="AlphaFoldDB" id="A0AAU8FMW3"/>
<proteinExistence type="predicted"/>
<dbReference type="EMBL" id="CP159289">
    <property type="protein sequence ID" value="XCH24873.1"/>
    <property type="molecule type" value="Genomic_DNA"/>
</dbReference>